<dbReference type="InterPro" id="IPR026444">
    <property type="entry name" value="Secre_tail"/>
</dbReference>
<dbReference type="InterPro" id="IPR036116">
    <property type="entry name" value="FN3_sf"/>
</dbReference>
<evidence type="ECO:0000256" key="2">
    <source>
        <dbReference type="SAM" id="SignalP"/>
    </source>
</evidence>
<dbReference type="Gene3D" id="2.60.40.10">
    <property type="entry name" value="Immunoglobulins"/>
    <property type="match status" value="1"/>
</dbReference>
<dbReference type="Pfam" id="PF18962">
    <property type="entry name" value="Por_Secre_tail"/>
    <property type="match status" value="1"/>
</dbReference>
<dbReference type="InterPro" id="IPR013783">
    <property type="entry name" value="Ig-like_fold"/>
</dbReference>
<feature type="domain" description="Fibronectin type-III" evidence="3">
    <location>
        <begin position="29"/>
        <end position="122"/>
    </location>
</feature>
<accession>A0A1G5GB84</accession>
<dbReference type="RefSeq" id="WP_091141693.1">
    <property type="nucleotide sequence ID" value="NZ_FMVF01000006.1"/>
</dbReference>
<evidence type="ECO:0000259" key="3">
    <source>
        <dbReference type="PROSITE" id="PS50853"/>
    </source>
</evidence>
<dbReference type="CDD" id="cd00063">
    <property type="entry name" value="FN3"/>
    <property type="match status" value="1"/>
</dbReference>
<sequence length="670" mass="72359">MKRFLLLLFLSVGFIGQAQNQTPPPLCPQPTNLVVANTSSSGATFSWTSTQDSTAWEIIIYPAGMPAPTEDSQGQGIFFNSTLFTVSGLMCGAAYDFYVRSICTQPWMSFWATTIQFSTLPCFEGGGVAEDLLGCPENGQFCYNLHENDAPILGSLDPQLYNVSYFANAEDATIEQNPLDSPLCLNGSSGYIVGRLEQTQTGLFALNTFYLGSTDECAALRLRAFIDFNGNGILDATEATSANYQMLQQIGAFNYEVNDDGVQHVVSGAQGEYLLYDANTSNSYDVDFVLHPEYAGYYNGTGFADLQTSATGVVTHYFPIAPSNPYTDLAVTLTPVGSPRPGFQYTQYINYRNNGNQTIASGSLAYFKDAALSFVSASAPVNFTADGFTYDFVNLEPNETRTIEVVLLVPVIPTVTLGQLASSSVSGIAAGDAIADNDTARVIQPIVGAYDPNDKMEAHGRDIVLDDFSSDDYLYYTIRFENTGTASAYTVKITDTLDALLDETTVRMVETSLPGSFTRTGSDLVWLFDGIDLPPTVADPIGSHGYVKFKVKPKPGFAIGTVIPNTASIYFDFNPAIVTNTFETHFVAPLSTLSFAGTDWVVYPNPAQSMLRVSGPDPIAVSLFAVTGQQLLSLPPAREHSLDVSQCAPGIYLLRASDGSKTGIRKVVIR</sequence>
<evidence type="ECO:0000313" key="5">
    <source>
        <dbReference type="Proteomes" id="UP000199354"/>
    </source>
</evidence>
<reference evidence="4 5" key="1">
    <citation type="submission" date="2016-10" db="EMBL/GenBank/DDBJ databases">
        <authorList>
            <person name="de Groot N.N."/>
        </authorList>
    </citation>
    <scope>NUCLEOTIDE SEQUENCE [LARGE SCALE GENOMIC DNA]</scope>
    <source>
        <strain evidence="4 5">CGMCC 1.7031</strain>
    </source>
</reference>
<proteinExistence type="predicted"/>
<dbReference type="Gene3D" id="2.60.40.740">
    <property type="match status" value="1"/>
</dbReference>
<feature type="signal peptide" evidence="2">
    <location>
        <begin position="1"/>
        <end position="20"/>
    </location>
</feature>
<dbReference type="NCBIfam" id="TIGR04183">
    <property type="entry name" value="Por_Secre_tail"/>
    <property type="match status" value="1"/>
</dbReference>
<dbReference type="AlphaFoldDB" id="A0A1G5GB84"/>
<gene>
    <name evidence="4" type="ORF">SAMN02927903_01514</name>
</gene>
<dbReference type="InterPro" id="IPR003961">
    <property type="entry name" value="FN3_dom"/>
</dbReference>
<dbReference type="Pfam" id="PF24595">
    <property type="entry name" value="DUF7619"/>
    <property type="match status" value="1"/>
</dbReference>
<keyword evidence="5" id="KW-1185">Reference proteome</keyword>
<dbReference type="OrthoDB" id="1110367at2"/>
<dbReference type="EMBL" id="FMVF01000006">
    <property type="protein sequence ID" value="SCY48764.1"/>
    <property type="molecule type" value="Genomic_DNA"/>
</dbReference>
<protein>
    <submittedName>
        <fullName evidence="4">Conserved repeat domain-containing protein/Por secretion system C-terminal sorting domain-containing protein</fullName>
    </submittedName>
</protein>
<name>A0A1G5GB84_9FLAO</name>
<dbReference type="STRING" id="490189.SAMN02927903_01514"/>
<dbReference type="Proteomes" id="UP000199354">
    <property type="component" value="Unassembled WGS sequence"/>
</dbReference>
<feature type="chain" id="PRO_5011780592" evidence="2">
    <location>
        <begin position="21"/>
        <end position="670"/>
    </location>
</feature>
<evidence type="ECO:0000313" key="4">
    <source>
        <dbReference type="EMBL" id="SCY48764.1"/>
    </source>
</evidence>
<keyword evidence="1 2" id="KW-0732">Signal</keyword>
<organism evidence="4 5">
    <name type="scientific">Flavobacterium caeni</name>
    <dbReference type="NCBI Taxonomy" id="490189"/>
    <lineage>
        <taxon>Bacteria</taxon>
        <taxon>Pseudomonadati</taxon>
        <taxon>Bacteroidota</taxon>
        <taxon>Flavobacteriia</taxon>
        <taxon>Flavobacteriales</taxon>
        <taxon>Flavobacteriaceae</taxon>
        <taxon>Flavobacterium</taxon>
    </lineage>
</organism>
<dbReference type="SUPFAM" id="SSF49265">
    <property type="entry name" value="Fibronectin type III"/>
    <property type="match status" value="1"/>
</dbReference>
<evidence type="ECO:0000256" key="1">
    <source>
        <dbReference type="ARBA" id="ARBA00022729"/>
    </source>
</evidence>
<dbReference type="InterPro" id="IPR055353">
    <property type="entry name" value="DUF7619"/>
</dbReference>
<dbReference type="PROSITE" id="PS50853">
    <property type="entry name" value="FN3"/>
    <property type="match status" value="1"/>
</dbReference>